<dbReference type="SUPFAM" id="SSF103647">
    <property type="entry name" value="TSP type-3 repeat"/>
    <property type="match status" value="1"/>
</dbReference>
<keyword evidence="2 4" id="KW-0472">Membrane</keyword>
<name>A0ABN8E2C4_9VIBR</name>
<evidence type="ECO:0000313" key="6">
    <source>
        <dbReference type="EMBL" id="CAH0535809.1"/>
    </source>
</evidence>
<dbReference type="InterPro" id="IPR006664">
    <property type="entry name" value="OMP_bac"/>
</dbReference>
<comment type="subcellular location">
    <subcellularLocation>
        <location evidence="1">Cell outer membrane</location>
    </subcellularLocation>
</comment>
<evidence type="ECO:0000256" key="1">
    <source>
        <dbReference type="ARBA" id="ARBA00004442"/>
    </source>
</evidence>
<accession>A0ABN8E2C4</accession>
<dbReference type="RefSeq" id="WP_237468659.1">
    <property type="nucleotide sequence ID" value="NZ_CAKLDI010000002.1"/>
</dbReference>
<gene>
    <name evidence="6" type="primary">pal_7</name>
    <name evidence="6" type="ORF">VST7929_03283</name>
</gene>
<keyword evidence="3" id="KW-0998">Cell outer membrane</keyword>
<organism evidence="6 7">
    <name type="scientific">Vibrio stylophorae</name>
    <dbReference type="NCBI Taxonomy" id="659351"/>
    <lineage>
        <taxon>Bacteria</taxon>
        <taxon>Pseudomonadati</taxon>
        <taxon>Pseudomonadota</taxon>
        <taxon>Gammaproteobacteria</taxon>
        <taxon>Vibrionales</taxon>
        <taxon>Vibrionaceae</taxon>
        <taxon>Vibrio</taxon>
    </lineage>
</organism>
<dbReference type="Proteomes" id="UP000838672">
    <property type="component" value="Unassembled WGS sequence"/>
</dbReference>
<dbReference type="PROSITE" id="PS51257">
    <property type="entry name" value="PROKAR_LIPOPROTEIN"/>
    <property type="match status" value="1"/>
</dbReference>
<dbReference type="CDD" id="cd07185">
    <property type="entry name" value="OmpA_C-like"/>
    <property type="match status" value="1"/>
</dbReference>
<feature type="domain" description="OmpA-like" evidence="5">
    <location>
        <begin position="64"/>
        <end position="181"/>
    </location>
</feature>
<dbReference type="PANTHER" id="PTHR30329:SF21">
    <property type="entry name" value="LIPOPROTEIN YIAD-RELATED"/>
    <property type="match status" value="1"/>
</dbReference>
<evidence type="ECO:0000313" key="7">
    <source>
        <dbReference type="Proteomes" id="UP000838672"/>
    </source>
</evidence>
<evidence type="ECO:0000256" key="3">
    <source>
        <dbReference type="ARBA" id="ARBA00023237"/>
    </source>
</evidence>
<dbReference type="InterPro" id="IPR036737">
    <property type="entry name" value="OmpA-like_sf"/>
</dbReference>
<dbReference type="EMBL" id="CAKLDI010000002">
    <property type="protein sequence ID" value="CAH0535809.1"/>
    <property type="molecule type" value="Genomic_DNA"/>
</dbReference>
<dbReference type="PROSITE" id="PS51123">
    <property type="entry name" value="OMPA_2"/>
    <property type="match status" value="1"/>
</dbReference>
<dbReference type="Pfam" id="PF00691">
    <property type="entry name" value="OmpA"/>
    <property type="match status" value="1"/>
</dbReference>
<dbReference type="PRINTS" id="PR01021">
    <property type="entry name" value="OMPADOMAIN"/>
</dbReference>
<keyword evidence="7" id="KW-1185">Reference proteome</keyword>
<protein>
    <submittedName>
        <fullName evidence="6">Peptidoglycan-associated lipoprotein</fullName>
    </submittedName>
</protein>
<sequence>MKYLILMLSCLTLLGCVNDVEVYPLAEQRADLRDFDTDGVINARDACAKTPDGAVITNDGCPNHIQTSQEQDLHVLFANDSYVIAPQYGPELDKMADFLEQNPEVTIEIQGHASQVGPAARNQALSDNRSLAVKNALVFRGIDEDRITIIGFGDRVPEFKDTTEQAHSLNRRAVAHVVGYQGDVEYKWTIFTQRDEKEAKAK</sequence>
<comment type="caution">
    <text evidence="6">The sequence shown here is derived from an EMBL/GenBank/DDBJ whole genome shotgun (WGS) entry which is preliminary data.</text>
</comment>
<evidence type="ECO:0000259" key="5">
    <source>
        <dbReference type="PROSITE" id="PS51123"/>
    </source>
</evidence>
<proteinExistence type="predicted"/>
<dbReference type="SUPFAM" id="SSF103088">
    <property type="entry name" value="OmpA-like"/>
    <property type="match status" value="1"/>
</dbReference>
<dbReference type="InterPro" id="IPR028974">
    <property type="entry name" value="TSP_type-3_rpt"/>
</dbReference>
<dbReference type="InterPro" id="IPR050330">
    <property type="entry name" value="Bact_OuterMem_StrucFunc"/>
</dbReference>
<dbReference type="PANTHER" id="PTHR30329">
    <property type="entry name" value="STATOR ELEMENT OF FLAGELLAR MOTOR COMPLEX"/>
    <property type="match status" value="1"/>
</dbReference>
<evidence type="ECO:0000256" key="2">
    <source>
        <dbReference type="ARBA" id="ARBA00023136"/>
    </source>
</evidence>
<reference evidence="6" key="1">
    <citation type="submission" date="2021-11" db="EMBL/GenBank/DDBJ databases">
        <authorList>
            <person name="Rodrigo-Torres L."/>
            <person name="Arahal R. D."/>
            <person name="Lucena T."/>
        </authorList>
    </citation>
    <scope>NUCLEOTIDE SEQUENCE</scope>
    <source>
        <strain evidence="6">CECT 7929</strain>
    </source>
</reference>
<evidence type="ECO:0000256" key="4">
    <source>
        <dbReference type="PROSITE-ProRule" id="PRU00473"/>
    </source>
</evidence>
<dbReference type="Gene3D" id="3.30.1330.60">
    <property type="entry name" value="OmpA-like domain"/>
    <property type="match status" value="1"/>
</dbReference>
<keyword evidence="6" id="KW-0449">Lipoprotein</keyword>
<dbReference type="InterPro" id="IPR006665">
    <property type="entry name" value="OmpA-like"/>
</dbReference>